<dbReference type="EMBL" id="FNAR01000013">
    <property type="protein sequence ID" value="SDE61070.1"/>
    <property type="molecule type" value="Genomic_DNA"/>
</dbReference>
<name>A0A1G7EBS6_9BACL</name>
<evidence type="ECO:0000313" key="4">
    <source>
        <dbReference type="Proteomes" id="UP000198823"/>
    </source>
</evidence>
<keyword evidence="1" id="KW-0472">Membrane</keyword>
<sequence>MKTDSLKHPSILLLLLSAADTYLTLTGIEGGYIREANPIMSAILEREPAYFFAVKLSLPAILVALSHVIGESGPIRVLMNAALTVYVTVFLLHAAWIFLI</sequence>
<dbReference type="RefSeq" id="WP_092097599.1">
    <property type="nucleotide sequence ID" value="NZ_FNAR01000013.1"/>
</dbReference>
<protein>
    <recommendedName>
        <fullName evidence="2">DUF5658 domain-containing protein</fullName>
    </recommendedName>
</protein>
<accession>A0A1G7EBS6</accession>
<feature type="domain" description="DUF5658" evidence="2">
    <location>
        <begin position="11"/>
        <end position="98"/>
    </location>
</feature>
<reference evidence="3 4" key="1">
    <citation type="submission" date="2016-10" db="EMBL/GenBank/DDBJ databases">
        <authorList>
            <person name="de Groot N.N."/>
        </authorList>
    </citation>
    <scope>NUCLEOTIDE SEQUENCE [LARGE SCALE GENOMIC DNA]</scope>
    <source>
        <strain evidence="3 4">CGMCC 1.6762</strain>
    </source>
</reference>
<dbReference type="Pfam" id="PF18902">
    <property type="entry name" value="DUF5658"/>
    <property type="match status" value="1"/>
</dbReference>
<gene>
    <name evidence="3" type="ORF">SAMN04488126_11312</name>
</gene>
<keyword evidence="1" id="KW-0812">Transmembrane</keyword>
<dbReference type="OrthoDB" id="2084666at2"/>
<dbReference type="AlphaFoldDB" id="A0A1G7EBS6"/>
<evidence type="ECO:0000313" key="3">
    <source>
        <dbReference type="EMBL" id="SDE61070.1"/>
    </source>
</evidence>
<proteinExistence type="predicted"/>
<feature type="transmembrane region" description="Helical" evidence="1">
    <location>
        <begin position="77"/>
        <end position="99"/>
    </location>
</feature>
<keyword evidence="1" id="KW-1133">Transmembrane helix</keyword>
<evidence type="ECO:0000256" key="1">
    <source>
        <dbReference type="SAM" id="Phobius"/>
    </source>
</evidence>
<organism evidence="3 4">
    <name type="scientific">Bhargavaea beijingensis</name>
    <dbReference type="NCBI Taxonomy" id="426756"/>
    <lineage>
        <taxon>Bacteria</taxon>
        <taxon>Bacillati</taxon>
        <taxon>Bacillota</taxon>
        <taxon>Bacilli</taxon>
        <taxon>Bacillales</taxon>
        <taxon>Caryophanaceae</taxon>
        <taxon>Bhargavaea</taxon>
    </lineage>
</organism>
<dbReference type="Proteomes" id="UP000198823">
    <property type="component" value="Unassembled WGS sequence"/>
</dbReference>
<evidence type="ECO:0000259" key="2">
    <source>
        <dbReference type="Pfam" id="PF18902"/>
    </source>
</evidence>
<feature type="transmembrane region" description="Helical" evidence="1">
    <location>
        <begin position="50"/>
        <end position="70"/>
    </location>
</feature>
<dbReference type="InterPro" id="IPR043717">
    <property type="entry name" value="DUF5658"/>
</dbReference>